<keyword evidence="1" id="KW-0597">Phosphoprotein</keyword>
<dbReference type="SMART" id="SM00850">
    <property type="entry name" value="LytTR"/>
    <property type="match status" value="1"/>
</dbReference>
<dbReference type="Proteomes" id="UP000197424">
    <property type="component" value="Chromosome"/>
</dbReference>
<dbReference type="GO" id="GO:0000156">
    <property type="term" value="F:phosphorelay response regulator activity"/>
    <property type="evidence" value="ECO:0007669"/>
    <property type="project" value="InterPro"/>
</dbReference>
<protein>
    <submittedName>
        <fullName evidence="5">LytTR family DNA-binding domain-containing protein</fullName>
    </submittedName>
    <submittedName>
        <fullName evidence="4">Putative two-component system, regulatory protein</fullName>
    </submittedName>
</protein>
<dbReference type="GeneID" id="75109645"/>
<reference evidence="5 7" key="4">
    <citation type="submission" date="2021-10" db="EMBL/GenBank/DDBJ databases">
        <title>Whole-genome sequencing analysis of Laribacter hongkongensis: virulence gene profiles, carbohydrate-active enzyme prediction, and antimicrobial resistance characterization.</title>
        <authorList>
            <person name="Yuan P."/>
            <person name="Zhan Y."/>
            <person name="Chen D."/>
        </authorList>
    </citation>
    <scope>NUCLEOTIDE SEQUENCE [LARGE SCALE GENOMIC DNA]</scope>
    <source>
        <strain evidence="5 7">W67</strain>
    </source>
</reference>
<reference evidence="4" key="3">
    <citation type="submission" date="2017-06" db="EMBL/GenBank/DDBJ databases">
        <authorList>
            <person name="Kim H.J."/>
            <person name="Triplett B.A."/>
        </authorList>
    </citation>
    <scope>NUCLEOTIDE SEQUENCE</scope>
    <source>
        <strain evidence="4">HLGZ1</strain>
    </source>
</reference>
<dbReference type="Pfam" id="PF04397">
    <property type="entry name" value="LytTR"/>
    <property type="match status" value="1"/>
</dbReference>
<dbReference type="InterPro" id="IPR011006">
    <property type="entry name" value="CheY-like_superfamily"/>
</dbReference>
<evidence type="ECO:0000313" key="7">
    <source>
        <dbReference type="Proteomes" id="UP001200247"/>
    </source>
</evidence>
<dbReference type="EMBL" id="JAJAXM010000049">
    <property type="protein sequence ID" value="MCG9027319.1"/>
    <property type="molecule type" value="Genomic_DNA"/>
</dbReference>
<keyword evidence="5" id="KW-0238">DNA-binding</keyword>
<reference evidence="6" key="2">
    <citation type="submission" date="2017-06" db="EMBL/GenBank/DDBJ databases">
        <title>Whole genome sequence of Laribacter hongkongensis LHGZ1.</title>
        <authorList>
            <person name="Chen D."/>
            <person name="Wu H."/>
            <person name="Chen J."/>
        </authorList>
    </citation>
    <scope>NUCLEOTIDE SEQUENCE [LARGE SCALE GENOMIC DNA]</scope>
    <source>
        <strain evidence="6">LHGZ1</strain>
    </source>
</reference>
<feature type="modified residue" description="4-aspartylphosphate" evidence="1">
    <location>
        <position position="57"/>
    </location>
</feature>
<dbReference type="RefSeq" id="WP_027823937.1">
    <property type="nucleotide sequence ID" value="NZ_CP022115.1"/>
</dbReference>
<name>A0A248LEI1_9NEIS</name>
<dbReference type="Gene3D" id="3.40.50.2300">
    <property type="match status" value="1"/>
</dbReference>
<dbReference type="EMBL" id="CP022115">
    <property type="protein sequence ID" value="ASJ22895.1"/>
    <property type="molecule type" value="Genomic_DNA"/>
</dbReference>
<dbReference type="PROSITE" id="PS50930">
    <property type="entry name" value="HTH_LYTTR"/>
    <property type="match status" value="1"/>
</dbReference>
<evidence type="ECO:0000313" key="6">
    <source>
        <dbReference type="Proteomes" id="UP000197424"/>
    </source>
</evidence>
<dbReference type="InterPro" id="IPR001789">
    <property type="entry name" value="Sig_transdc_resp-reg_receiver"/>
</dbReference>
<dbReference type="OrthoDB" id="236568at2"/>
<reference evidence="4" key="1">
    <citation type="journal article" date="2017" name="J. Antimicrob. Chemother.">
        <title>Emergence and genomic analysis of MDR Laribacter hongkongensis strain HLGZ1 from Guangzhou, China.</title>
        <authorList>
            <person name="Wu H.K."/>
            <person name="Chen J.H."/>
            <person name="Yang L."/>
            <person name="Li A.R."/>
            <person name="Su D.H."/>
            <person name="Lin Y.P."/>
            <person name="Chen D.Q."/>
        </authorList>
    </citation>
    <scope>NUCLEOTIDE SEQUENCE</scope>
    <source>
        <strain evidence="4">HLGZ1</strain>
    </source>
</reference>
<accession>A0A248LEI1</accession>
<dbReference type="AlphaFoldDB" id="A0A248LEI1"/>
<evidence type="ECO:0000259" key="3">
    <source>
        <dbReference type="PROSITE" id="PS50930"/>
    </source>
</evidence>
<dbReference type="PANTHER" id="PTHR37299:SF1">
    <property type="entry name" value="STAGE 0 SPORULATION PROTEIN A HOMOLOG"/>
    <property type="match status" value="1"/>
</dbReference>
<dbReference type="InterPro" id="IPR046947">
    <property type="entry name" value="LytR-like"/>
</dbReference>
<feature type="domain" description="Response regulatory" evidence="2">
    <location>
        <begin position="5"/>
        <end position="120"/>
    </location>
</feature>
<evidence type="ECO:0000313" key="5">
    <source>
        <dbReference type="EMBL" id="MCG9027319.1"/>
    </source>
</evidence>
<dbReference type="InterPro" id="IPR007492">
    <property type="entry name" value="LytTR_DNA-bd_dom"/>
</dbReference>
<evidence type="ECO:0000259" key="2">
    <source>
        <dbReference type="PROSITE" id="PS50110"/>
    </source>
</evidence>
<gene>
    <name evidence="5" type="ORF">LH440_15725</name>
    <name evidence="4" type="ORF">LHGZ1_0064</name>
</gene>
<dbReference type="PROSITE" id="PS50110">
    <property type="entry name" value="RESPONSE_REGULATORY"/>
    <property type="match status" value="1"/>
</dbReference>
<proteinExistence type="predicted"/>
<dbReference type="Proteomes" id="UP001200247">
    <property type="component" value="Unassembled WGS sequence"/>
</dbReference>
<sequence length="236" mass="26068">MDALTAVIVDDDTLARDRLGQLLTDAGVRVLASLPDGLAALAWFRTPGHEADAAFVDIQMPQMDGLTLAQSLTGLPHPPAIVFCTTDEQHAVRAFDVHATDFLLKPVRPERLADALGRIAPVAGPENPNPPAHFTVTERGRVKLIPVESALFLKAELKYVTLRTQDGEHLLDVPLTQLEHEYGPLVVRVHRNCLVMRHAIAGFERNTEGVWHVMLNGSPERVAVSRRQQHVVKDFR</sequence>
<dbReference type="Gene3D" id="2.40.50.1020">
    <property type="entry name" value="LytTr DNA-binding domain"/>
    <property type="match status" value="1"/>
</dbReference>
<evidence type="ECO:0000256" key="1">
    <source>
        <dbReference type="PROSITE-ProRule" id="PRU00169"/>
    </source>
</evidence>
<dbReference type="SMART" id="SM00448">
    <property type="entry name" value="REC"/>
    <property type="match status" value="1"/>
</dbReference>
<dbReference type="PANTHER" id="PTHR37299">
    <property type="entry name" value="TRANSCRIPTIONAL REGULATOR-RELATED"/>
    <property type="match status" value="1"/>
</dbReference>
<organism evidence="4 6">
    <name type="scientific">Laribacter hongkongensis</name>
    <dbReference type="NCBI Taxonomy" id="168471"/>
    <lineage>
        <taxon>Bacteria</taxon>
        <taxon>Pseudomonadati</taxon>
        <taxon>Pseudomonadota</taxon>
        <taxon>Betaproteobacteria</taxon>
        <taxon>Neisseriales</taxon>
        <taxon>Aquaspirillaceae</taxon>
        <taxon>Laribacter</taxon>
    </lineage>
</organism>
<dbReference type="SUPFAM" id="SSF52172">
    <property type="entry name" value="CheY-like"/>
    <property type="match status" value="1"/>
</dbReference>
<dbReference type="Pfam" id="PF00072">
    <property type="entry name" value="Response_reg"/>
    <property type="match status" value="1"/>
</dbReference>
<dbReference type="GO" id="GO:0003677">
    <property type="term" value="F:DNA binding"/>
    <property type="evidence" value="ECO:0007669"/>
    <property type="project" value="UniProtKB-KW"/>
</dbReference>
<evidence type="ECO:0000313" key="4">
    <source>
        <dbReference type="EMBL" id="ASJ22895.1"/>
    </source>
</evidence>
<feature type="domain" description="HTH LytTR-type" evidence="3">
    <location>
        <begin position="134"/>
        <end position="236"/>
    </location>
</feature>